<dbReference type="OrthoDB" id="9805307at2"/>
<keyword evidence="3" id="KW-0479">Metal-binding</keyword>
<dbReference type="AlphaFoldDB" id="A0A158K403"/>
<comment type="caution">
    <text evidence="5">The sequence shown here is derived from an EMBL/GenBank/DDBJ whole genome shotgun (WGS) entry which is preliminary data.</text>
</comment>
<sequence length="326" mass="35409">MNDHYHLLSFNDEGRARAGLLIGERVYPYGPQLGELIQLDIPDLTVTELIGRWDSAGSQLREAAARISASTTSLPGFALDAVTLLAPLLPGTIYGAGANYHDHVAEMDRAFNMPPSPDPHSVSGAPWHFIKAPACLVVAGTGEQVTLPPYSRNVDWEAELAVVIGRPARNVAVENALSYVAGYTVANDLSLRDVFVRDYIGVHSPFHFDWISQKCWEGSCPLGPWITPAETIPDVQSLGIRLWRNGELRQDSSTAEMIFSVAEQIAFLSSRVTLYPGDVILSGTPAGVGMPHNQFIDPGDEIEVWVEGIGTLKSTFKAHDTTTTDS</sequence>
<feature type="domain" description="Fumarylacetoacetase-like C-terminal" evidence="4">
    <location>
        <begin position="92"/>
        <end position="316"/>
    </location>
</feature>
<dbReference type="GO" id="GO:0044281">
    <property type="term" value="P:small molecule metabolic process"/>
    <property type="evidence" value="ECO:0007669"/>
    <property type="project" value="UniProtKB-ARBA"/>
</dbReference>
<dbReference type="EMBL" id="FCON02000060">
    <property type="protein sequence ID" value="SAL75459.1"/>
    <property type="molecule type" value="Genomic_DNA"/>
</dbReference>
<dbReference type="InterPro" id="IPR011234">
    <property type="entry name" value="Fumarylacetoacetase-like_C"/>
</dbReference>
<evidence type="ECO:0000313" key="6">
    <source>
        <dbReference type="Proteomes" id="UP000054770"/>
    </source>
</evidence>
<dbReference type="PANTHER" id="PTHR42796">
    <property type="entry name" value="FUMARYLACETOACETATE HYDROLASE DOMAIN-CONTAINING PROTEIN 2A-RELATED"/>
    <property type="match status" value="1"/>
</dbReference>
<dbReference type="GO" id="GO:0003824">
    <property type="term" value="F:catalytic activity"/>
    <property type="evidence" value="ECO:0007669"/>
    <property type="project" value="InterPro"/>
</dbReference>
<dbReference type="RefSeq" id="WP_087646835.1">
    <property type="nucleotide sequence ID" value="NZ_FCON02000060.1"/>
</dbReference>
<reference evidence="5" key="1">
    <citation type="submission" date="2016-01" db="EMBL/GenBank/DDBJ databases">
        <authorList>
            <person name="Peeters C."/>
        </authorList>
    </citation>
    <scope>NUCLEOTIDE SEQUENCE [LARGE SCALE GENOMIC DNA]</scope>
    <source>
        <strain evidence="5">LMG 22940</strain>
    </source>
</reference>
<dbReference type="SUPFAM" id="SSF56529">
    <property type="entry name" value="FAH"/>
    <property type="match status" value="1"/>
</dbReference>
<accession>A0A158K403</accession>
<proteinExistence type="inferred from homology"/>
<evidence type="ECO:0000256" key="2">
    <source>
        <dbReference type="ARBA" id="ARBA00010211"/>
    </source>
</evidence>
<dbReference type="InterPro" id="IPR036663">
    <property type="entry name" value="Fumarylacetoacetase_C_sf"/>
</dbReference>
<name>A0A158K403_9BURK</name>
<dbReference type="Gene3D" id="3.90.850.10">
    <property type="entry name" value="Fumarylacetoacetase-like, C-terminal domain"/>
    <property type="match status" value="1"/>
</dbReference>
<comment type="similarity">
    <text evidence="2">Belongs to the FAH family.</text>
</comment>
<dbReference type="Pfam" id="PF01557">
    <property type="entry name" value="FAA_hydrolase"/>
    <property type="match status" value="1"/>
</dbReference>
<keyword evidence="6" id="KW-1185">Reference proteome</keyword>
<evidence type="ECO:0000259" key="4">
    <source>
        <dbReference type="Pfam" id="PF01557"/>
    </source>
</evidence>
<evidence type="ECO:0000256" key="1">
    <source>
        <dbReference type="ARBA" id="ARBA00001946"/>
    </source>
</evidence>
<protein>
    <submittedName>
        <fullName evidence="5">5-oxopent-3-ene-1,2,5-tricarboxylate decarboxylase</fullName>
    </submittedName>
</protein>
<evidence type="ECO:0000256" key="3">
    <source>
        <dbReference type="ARBA" id="ARBA00022723"/>
    </source>
</evidence>
<dbReference type="PANTHER" id="PTHR42796:SF4">
    <property type="entry name" value="FUMARYLACETOACETATE HYDROLASE DOMAIN-CONTAINING PROTEIN 2A"/>
    <property type="match status" value="1"/>
</dbReference>
<comment type="cofactor">
    <cofactor evidence="1">
        <name>Mg(2+)</name>
        <dbReference type="ChEBI" id="CHEBI:18420"/>
    </cofactor>
</comment>
<organism evidence="5 6">
    <name type="scientific">Caballeronia choica</name>
    <dbReference type="NCBI Taxonomy" id="326476"/>
    <lineage>
        <taxon>Bacteria</taxon>
        <taxon>Pseudomonadati</taxon>
        <taxon>Pseudomonadota</taxon>
        <taxon>Betaproteobacteria</taxon>
        <taxon>Burkholderiales</taxon>
        <taxon>Burkholderiaceae</taxon>
        <taxon>Caballeronia</taxon>
    </lineage>
</organism>
<dbReference type="GO" id="GO:0046872">
    <property type="term" value="F:metal ion binding"/>
    <property type="evidence" value="ECO:0007669"/>
    <property type="project" value="UniProtKB-KW"/>
</dbReference>
<dbReference type="Proteomes" id="UP000054770">
    <property type="component" value="Unassembled WGS sequence"/>
</dbReference>
<evidence type="ECO:0000313" key="5">
    <source>
        <dbReference type="EMBL" id="SAL75459.1"/>
    </source>
</evidence>
<gene>
    <name evidence="5" type="ORF">AWB68_04777</name>
</gene>
<dbReference type="InterPro" id="IPR051121">
    <property type="entry name" value="FAH"/>
</dbReference>